<dbReference type="GO" id="GO:0008270">
    <property type="term" value="F:zinc ion binding"/>
    <property type="evidence" value="ECO:0007669"/>
    <property type="project" value="UniProtKB-KW"/>
</dbReference>
<dbReference type="InterPro" id="IPR000093">
    <property type="entry name" value="DNA_Rcmb_RecR"/>
</dbReference>
<keyword evidence="6 7" id="KW-0234">DNA repair</keyword>
<proteinExistence type="inferred from homology"/>
<gene>
    <name evidence="7" type="primary">recR</name>
    <name evidence="9" type="ORF">TBC1_12450</name>
</gene>
<evidence type="ECO:0000313" key="10">
    <source>
        <dbReference type="Proteomes" id="UP000053091"/>
    </source>
</evidence>
<evidence type="ECO:0000256" key="7">
    <source>
        <dbReference type="HAMAP-Rule" id="MF_00017"/>
    </source>
</evidence>
<dbReference type="Gene3D" id="3.30.60.80">
    <property type="match status" value="1"/>
</dbReference>
<keyword evidence="10" id="KW-1185">Reference proteome</keyword>
<dbReference type="EMBL" id="DF968183">
    <property type="protein sequence ID" value="GAP44640.1"/>
    <property type="molecule type" value="Genomic_DNA"/>
</dbReference>
<feature type="zinc finger region" description="C4-type" evidence="7">
    <location>
        <begin position="59"/>
        <end position="74"/>
    </location>
</feature>
<dbReference type="PANTHER" id="PTHR30446:SF0">
    <property type="entry name" value="RECOMBINATION PROTEIN RECR"/>
    <property type="match status" value="1"/>
</dbReference>
<dbReference type="SUPFAM" id="SSF111304">
    <property type="entry name" value="Recombination protein RecR"/>
    <property type="match status" value="1"/>
</dbReference>
<dbReference type="Proteomes" id="UP000053091">
    <property type="component" value="Unassembled WGS sequence"/>
</dbReference>
<evidence type="ECO:0000256" key="6">
    <source>
        <dbReference type="ARBA" id="ARBA00023204"/>
    </source>
</evidence>
<dbReference type="InterPro" id="IPR015967">
    <property type="entry name" value="Rcmb_RecR_Znf"/>
</dbReference>
<dbReference type="InterPro" id="IPR006171">
    <property type="entry name" value="TOPRIM_dom"/>
</dbReference>
<sequence length="204" mass="22563">MNTYSSRLLEDAVNELTRLPGIGRRTALRLALHLLRQDAQRSEALGNAIIRLRSEVRYCSRCHNISDVEICAICADHRRDHTVVCVVEDIRDVMAIENTGQFRGVYHVLGGVISPMDGIGPGDLNIASLEQRAVEGTVSELIMALPATTEGDTTNFYLYKRLHEKVGTISAISRGVAIGDDLEFADEVTLGKSILNRVPYHKTF</sequence>
<dbReference type="STRING" id="1678841.TBC1_12450"/>
<evidence type="ECO:0000313" key="9">
    <source>
        <dbReference type="EMBL" id="GAP44640.1"/>
    </source>
</evidence>
<organism evidence="9">
    <name type="scientific">Lentimicrobium saccharophilum</name>
    <dbReference type="NCBI Taxonomy" id="1678841"/>
    <lineage>
        <taxon>Bacteria</taxon>
        <taxon>Pseudomonadati</taxon>
        <taxon>Bacteroidota</taxon>
        <taxon>Bacteroidia</taxon>
        <taxon>Bacteroidales</taxon>
        <taxon>Lentimicrobiaceae</taxon>
        <taxon>Lentimicrobium</taxon>
    </lineage>
</organism>
<dbReference type="PATRIC" id="fig|1678841.3.peg.3162"/>
<keyword evidence="2 7" id="KW-0227">DNA damage</keyword>
<dbReference type="RefSeq" id="WP_062044268.1">
    <property type="nucleotide sequence ID" value="NZ_DF968183.1"/>
</dbReference>
<dbReference type="PROSITE" id="PS01300">
    <property type="entry name" value="RECR"/>
    <property type="match status" value="1"/>
</dbReference>
<reference evidence="9" key="1">
    <citation type="journal article" date="2015" name="Genome Announc.">
        <title>Draft Genome Sequence of Bacteroidales Strain TBC1, a Novel Isolate from a Methanogenic Wastewater Treatment System.</title>
        <authorList>
            <person name="Tourlousse D.M."/>
            <person name="Matsuura N."/>
            <person name="Sun L."/>
            <person name="Toyonaga M."/>
            <person name="Kuroda K."/>
            <person name="Ohashi A."/>
            <person name="Cruz R."/>
            <person name="Yamaguchi T."/>
            <person name="Sekiguchi Y."/>
        </authorList>
    </citation>
    <scope>NUCLEOTIDE SEQUENCE [LARGE SCALE GENOMIC DNA]</scope>
    <source>
        <strain evidence="9">TBC1</strain>
    </source>
</reference>
<keyword evidence="5 7" id="KW-0233">DNA recombination</keyword>
<dbReference type="AlphaFoldDB" id="A0A0S7C5T7"/>
<dbReference type="HAMAP" id="MF_00017">
    <property type="entry name" value="RecR"/>
    <property type="match status" value="1"/>
</dbReference>
<keyword evidence="1 7" id="KW-0479">Metal-binding</keyword>
<feature type="domain" description="Toprim" evidence="8">
    <location>
        <begin position="82"/>
        <end position="177"/>
    </location>
</feature>
<dbReference type="GO" id="GO:0006310">
    <property type="term" value="P:DNA recombination"/>
    <property type="evidence" value="ECO:0007669"/>
    <property type="project" value="UniProtKB-UniRule"/>
</dbReference>
<evidence type="ECO:0000256" key="4">
    <source>
        <dbReference type="ARBA" id="ARBA00022833"/>
    </source>
</evidence>
<comment type="function">
    <text evidence="7">May play a role in DNA repair. It seems to be involved in an RecBC-independent recombinational process of DNA repair. It may act with RecF and RecO.</text>
</comment>
<dbReference type="GO" id="GO:0006281">
    <property type="term" value="P:DNA repair"/>
    <property type="evidence" value="ECO:0007669"/>
    <property type="project" value="UniProtKB-UniRule"/>
</dbReference>
<dbReference type="InterPro" id="IPR034137">
    <property type="entry name" value="TOPRIM_RecR"/>
</dbReference>
<dbReference type="NCBIfam" id="TIGR00615">
    <property type="entry name" value="recR"/>
    <property type="match status" value="1"/>
</dbReference>
<comment type="similarity">
    <text evidence="7">Belongs to the RecR family.</text>
</comment>
<dbReference type="GO" id="GO:0003677">
    <property type="term" value="F:DNA binding"/>
    <property type="evidence" value="ECO:0007669"/>
    <property type="project" value="UniProtKB-UniRule"/>
</dbReference>
<dbReference type="Pfam" id="PF21176">
    <property type="entry name" value="RecR_HhH"/>
    <property type="match status" value="1"/>
</dbReference>
<keyword evidence="4 7" id="KW-0862">Zinc</keyword>
<dbReference type="Gene3D" id="1.10.8.420">
    <property type="entry name" value="RecR Domain 1"/>
    <property type="match status" value="1"/>
</dbReference>
<keyword evidence="3 7" id="KW-0863">Zinc-finger</keyword>
<evidence type="ECO:0000259" key="8">
    <source>
        <dbReference type="PROSITE" id="PS50880"/>
    </source>
</evidence>
<accession>A0A0S7C5T7</accession>
<dbReference type="CDD" id="cd01025">
    <property type="entry name" value="TOPRIM_recR"/>
    <property type="match status" value="1"/>
</dbReference>
<dbReference type="Pfam" id="PF02132">
    <property type="entry name" value="RecR_ZnF"/>
    <property type="match status" value="1"/>
</dbReference>
<dbReference type="InterPro" id="IPR023627">
    <property type="entry name" value="Rcmb_RecR"/>
</dbReference>
<dbReference type="Gene3D" id="6.10.250.240">
    <property type="match status" value="1"/>
</dbReference>
<protein>
    <recommendedName>
        <fullName evidence="7">Recombination protein RecR</fullName>
    </recommendedName>
</protein>
<evidence type="ECO:0000256" key="1">
    <source>
        <dbReference type="ARBA" id="ARBA00022723"/>
    </source>
</evidence>
<dbReference type="OrthoDB" id="9802672at2"/>
<evidence type="ECO:0000256" key="3">
    <source>
        <dbReference type="ARBA" id="ARBA00022771"/>
    </source>
</evidence>
<dbReference type="SMART" id="SM00493">
    <property type="entry name" value="TOPRIM"/>
    <property type="match status" value="1"/>
</dbReference>
<evidence type="ECO:0000256" key="2">
    <source>
        <dbReference type="ARBA" id="ARBA00022763"/>
    </source>
</evidence>
<evidence type="ECO:0000256" key="5">
    <source>
        <dbReference type="ARBA" id="ARBA00023172"/>
    </source>
</evidence>
<dbReference type="Pfam" id="PF13662">
    <property type="entry name" value="Toprim_4"/>
    <property type="match status" value="1"/>
</dbReference>
<dbReference type="PROSITE" id="PS50880">
    <property type="entry name" value="TOPRIM"/>
    <property type="match status" value="1"/>
</dbReference>
<dbReference type="Pfam" id="PF21175">
    <property type="entry name" value="RecR_C"/>
    <property type="match status" value="1"/>
</dbReference>
<dbReference type="PANTHER" id="PTHR30446">
    <property type="entry name" value="RECOMBINATION PROTEIN RECR"/>
    <property type="match status" value="1"/>
</dbReference>
<dbReference type="Gene3D" id="3.40.1360.10">
    <property type="match status" value="1"/>
</dbReference>
<name>A0A0S7C5T7_9BACT</name>